<dbReference type="EMBL" id="KQ474088">
    <property type="protein sequence ID" value="KPV72226.1"/>
    <property type="molecule type" value="Genomic_DNA"/>
</dbReference>
<dbReference type="AlphaFoldDB" id="A0A0P9EKL4"/>
<gene>
    <name evidence="1" type="ORF">RHOBADRAFT_47069</name>
</gene>
<accession>A0A0P9EKL4</accession>
<name>A0A0P9EKL4_RHOGW</name>
<dbReference type="OrthoDB" id="10609989at2759"/>
<evidence type="ECO:0000313" key="2">
    <source>
        <dbReference type="Proteomes" id="UP000053890"/>
    </source>
</evidence>
<evidence type="ECO:0000313" key="1">
    <source>
        <dbReference type="EMBL" id="KPV72226.1"/>
    </source>
</evidence>
<dbReference type="Proteomes" id="UP000053890">
    <property type="component" value="Unassembled WGS sequence"/>
</dbReference>
<dbReference type="GeneID" id="28975372"/>
<reference evidence="1 2" key="1">
    <citation type="journal article" date="2015" name="Front. Microbiol.">
        <title>Genome sequence of the plant growth promoting endophytic yeast Rhodotorula graminis WP1.</title>
        <authorList>
            <person name="Firrincieli A."/>
            <person name="Otillar R."/>
            <person name="Salamov A."/>
            <person name="Schmutz J."/>
            <person name="Khan Z."/>
            <person name="Redman R.S."/>
            <person name="Fleck N.D."/>
            <person name="Lindquist E."/>
            <person name="Grigoriev I.V."/>
            <person name="Doty S.L."/>
        </authorList>
    </citation>
    <scope>NUCLEOTIDE SEQUENCE [LARGE SCALE GENOMIC DNA]</scope>
    <source>
        <strain evidence="1 2">WP1</strain>
    </source>
</reference>
<protein>
    <submittedName>
        <fullName evidence="1">Uncharacterized protein</fullName>
    </submittedName>
</protein>
<organism evidence="1 2">
    <name type="scientific">Rhodotorula graminis (strain WP1)</name>
    <dbReference type="NCBI Taxonomy" id="578459"/>
    <lineage>
        <taxon>Eukaryota</taxon>
        <taxon>Fungi</taxon>
        <taxon>Dikarya</taxon>
        <taxon>Basidiomycota</taxon>
        <taxon>Pucciniomycotina</taxon>
        <taxon>Microbotryomycetes</taxon>
        <taxon>Sporidiobolales</taxon>
        <taxon>Sporidiobolaceae</taxon>
        <taxon>Rhodotorula</taxon>
    </lineage>
</organism>
<dbReference type="RefSeq" id="XP_018268275.1">
    <property type="nucleotide sequence ID" value="XM_018414924.1"/>
</dbReference>
<sequence length="427" mass="47354">MLDIRPTRGSHPRTSLPALPSDVLVRVVRLAVPLTDDDEFEPWNRARWLHDIARTCRALYRAAAKERSRLVVLRNPTTLDGASTTAQYLRIHGQDRPCDLSKLAQHVKSVRSLRLYLDPATVVDLSALAGLPNFRHLTISGGTLSATDPDRLPTNLVELELLDLKCAPALADSLIRRNTRLDTAHLTPLTGDDGQFVPGEALATLEHLKFLQYAPTDRVDDAAPFYESLLDPFAARLVDSLVLVYDTECRAPVDAVKRLIVHYPVDDADLESRSELPDQLARLAQWIKTASRLESVALPGTWHPNKDLDDPYERGVQLASNSVMNACVARRIRVTFCDLDEARPRGASAAPLCDAVRTGRSSVREIVALREPLDEWPGSWARLLADEEDYGDYKSAMSRRVRLDFGPHLVVPSGAARVTGTQTRSCV</sequence>
<proteinExistence type="predicted"/>
<keyword evidence="2" id="KW-1185">Reference proteome</keyword>